<dbReference type="EMBL" id="CP020919">
    <property type="protein sequence ID" value="AWG25628.1"/>
    <property type="molecule type" value="Genomic_DNA"/>
</dbReference>
<dbReference type="Pfam" id="PF13573">
    <property type="entry name" value="SprB"/>
    <property type="match status" value="4"/>
</dbReference>
<protein>
    <recommendedName>
        <fullName evidence="3">Ig-like domain-containing protein</fullName>
    </recommendedName>
</protein>
<organism evidence="1 2">
    <name type="scientific">Flavobacterium kingsejongi</name>
    <dbReference type="NCBI Taxonomy" id="1678728"/>
    <lineage>
        <taxon>Bacteria</taxon>
        <taxon>Pseudomonadati</taxon>
        <taxon>Bacteroidota</taxon>
        <taxon>Flavobacteriia</taxon>
        <taxon>Flavobacteriales</taxon>
        <taxon>Flavobacteriaceae</taxon>
        <taxon>Flavobacterium</taxon>
    </lineage>
</organism>
<dbReference type="InterPro" id="IPR013783">
    <property type="entry name" value="Ig-like_fold"/>
</dbReference>
<evidence type="ECO:0000313" key="2">
    <source>
        <dbReference type="Proteomes" id="UP000244677"/>
    </source>
</evidence>
<gene>
    <name evidence="1" type="ORF">FK004_10490</name>
</gene>
<dbReference type="InterPro" id="IPR043504">
    <property type="entry name" value="Peptidase_S1_PA_chymotrypsin"/>
</dbReference>
<dbReference type="Proteomes" id="UP000244677">
    <property type="component" value="Chromosome"/>
</dbReference>
<evidence type="ECO:0008006" key="3">
    <source>
        <dbReference type="Google" id="ProtNLM"/>
    </source>
</evidence>
<dbReference type="AlphaFoldDB" id="A0A2S1LPJ7"/>
<evidence type="ECO:0000313" key="1">
    <source>
        <dbReference type="EMBL" id="AWG25628.1"/>
    </source>
</evidence>
<name>A0A2S1LPJ7_9FLAO</name>
<dbReference type="Gene3D" id="2.60.40.740">
    <property type="match status" value="1"/>
</dbReference>
<keyword evidence="2" id="KW-1185">Reference proteome</keyword>
<proteinExistence type="predicted"/>
<dbReference type="Gene3D" id="2.40.10.10">
    <property type="entry name" value="Trypsin-like serine proteases"/>
    <property type="match status" value="2"/>
</dbReference>
<dbReference type="InterPro" id="IPR025667">
    <property type="entry name" value="SprB_repeat"/>
</dbReference>
<dbReference type="KEGG" id="fki:FK004_10490"/>
<reference evidence="1 2" key="1">
    <citation type="submission" date="2017-04" db="EMBL/GenBank/DDBJ databases">
        <title>Complete genome sequence of Flavobacterium kingsejong AJ004.</title>
        <authorList>
            <person name="Lee P.C."/>
        </authorList>
    </citation>
    <scope>NUCLEOTIDE SEQUENCE [LARGE SCALE GENOMIC DNA]</scope>
    <source>
        <strain evidence="1 2">AJ004</strain>
    </source>
</reference>
<accession>A0A2S1LPJ7</accession>
<dbReference type="Gene3D" id="2.60.40.10">
    <property type="entry name" value="Immunoglobulins"/>
    <property type="match status" value="1"/>
</dbReference>
<sequence length="672" mass="68814">MSAYLSASKSPVFIGVKVILGVNIKITLIPYYMNKLYVLLLFLLLGVWNSHAQTTTENFESVAYGATTFTNNGQQFVISTQAGGPFYITSFGVNGGGCVSNADMYGEVKPNFTIATNNSALFQLKSMQLAGDGYQSNLMAFTIIGKRNGNLVFTVTSSFVTNFEQYKLVDMATFGGQNNANAIIDSYSISSSNGYLILMDDMTWQKADINSSVTALSSFTTCAGTVSATQNFTVSGTALTAGIVVTAPNGYEVSTTAGTGYAASVTLPQTSGSVAETTVYARLTATASGTPTGNITLTSTGKATVNVAVNGTVSAIVDPINKIVCVGGGGTFNVSATGSTTYQWQVDTNASGNFTNISNGASYSGVTSNTLTITGATANMSGYRYRAVATGTCTMNSNYATLTVTSIIITGTKTNVSCFEGTNGAVSVVPSGGVPSYTYSWNTNPVQHTAMLTGLAAGTYTVTVTDANGCTGSQSFVIGQPTPLTASATTYNVRCHGGSSGFANITVSGGTGTYTYVWGHSGITTATATGLSVGNYTVTATDGNGCTIVRNFTVIEPDPLEATTSQVNVACNGGANGSATVNVTGGREGYTYSWSPSGGTAATASGLTSGSYTVTITDINNCSITKDFTISQPAPLAATTTQNNVSCNGGSNATATVSVSGGTGTYTYSWSP</sequence>